<comment type="caution">
    <text evidence="3">The sequence shown here is derived from an EMBL/GenBank/DDBJ whole genome shotgun (WGS) entry which is preliminary data.</text>
</comment>
<dbReference type="PRINTS" id="PR00081">
    <property type="entry name" value="GDHRDH"/>
</dbReference>
<name>A0ABS7D2A1_9BACL</name>
<dbReference type="InterPro" id="IPR020904">
    <property type="entry name" value="Sc_DH/Rdtase_CS"/>
</dbReference>
<gene>
    <name evidence="3" type="ORF">K0T92_04435</name>
</gene>
<dbReference type="PANTHER" id="PTHR48107:SF16">
    <property type="entry name" value="NADPH-DEPENDENT ALDEHYDE REDUCTASE 1, CHLOROPLASTIC"/>
    <property type="match status" value="1"/>
</dbReference>
<evidence type="ECO:0000313" key="3">
    <source>
        <dbReference type="EMBL" id="MBW7473979.1"/>
    </source>
</evidence>
<dbReference type="Gene3D" id="3.40.50.720">
    <property type="entry name" value="NAD(P)-binding Rossmann-like Domain"/>
    <property type="match status" value="1"/>
</dbReference>
<reference evidence="3 4" key="1">
    <citation type="submission" date="2021-07" db="EMBL/GenBank/DDBJ databases">
        <title>Paenibacillus radiodurans sp. nov., isolated from the southeastern edge of Tengger Desert.</title>
        <authorList>
            <person name="Zhang G."/>
        </authorList>
    </citation>
    <scope>NUCLEOTIDE SEQUENCE [LARGE SCALE GENOMIC DNA]</scope>
    <source>
        <strain evidence="3 4">DT7-4</strain>
    </source>
</reference>
<evidence type="ECO:0000256" key="1">
    <source>
        <dbReference type="ARBA" id="ARBA00006484"/>
    </source>
</evidence>
<proteinExistence type="inferred from homology"/>
<evidence type="ECO:0000256" key="2">
    <source>
        <dbReference type="ARBA" id="ARBA00023002"/>
    </source>
</evidence>
<comment type="similarity">
    <text evidence="1">Belongs to the short-chain dehydrogenases/reductases (SDR) family.</text>
</comment>
<dbReference type="InterPro" id="IPR002347">
    <property type="entry name" value="SDR_fam"/>
</dbReference>
<keyword evidence="4" id="KW-1185">Reference proteome</keyword>
<evidence type="ECO:0000313" key="4">
    <source>
        <dbReference type="Proteomes" id="UP000812277"/>
    </source>
</evidence>
<dbReference type="InterPro" id="IPR036291">
    <property type="entry name" value="NAD(P)-bd_dom_sf"/>
</dbReference>
<dbReference type="Pfam" id="PF13561">
    <property type="entry name" value="adh_short_C2"/>
    <property type="match status" value="1"/>
</dbReference>
<dbReference type="Proteomes" id="UP000812277">
    <property type="component" value="Unassembled WGS sequence"/>
</dbReference>
<protein>
    <submittedName>
        <fullName evidence="3">SDR family oxidoreductase</fullName>
    </submittedName>
</protein>
<dbReference type="PRINTS" id="PR00080">
    <property type="entry name" value="SDRFAMILY"/>
</dbReference>
<sequence>MKVPPNIHGYKTNCENVPIFYLPEYQPQQPGLEYLMKQRPVSEAPSSQGCGKLSGKVAVITGGDSGIGRAVAYAFAKEDADIVVVYYNEHVDAEETKARIEQLGKRCLTIAGDIGNEEFSSHIVEQVVRAFGRIDILVNNAAVQFYQTSIEEISRSQLELTFRTNLFGMFYLTKAALPYMKCGSSIINTSSVLGTTGLNVLIDYSATKGAINAFTRALATSLIDRGIRVNAVAPGSTWTPLVPASFPPEEYASTGYSAPIRRAAQPFEIAGAYVYLASNDASYVVGEIINVNGGEHFV</sequence>
<organism evidence="3 4">
    <name type="scientific">Paenibacillus oenotherae</name>
    <dbReference type="NCBI Taxonomy" id="1435645"/>
    <lineage>
        <taxon>Bacteria</taxon>
        <taxon>Bacillati</taxon>
        <taxon>Bacillota</taxon>
        <taxon>Bacilli</taxon>
        <taxon>Bacillales</taxon>
        <taxon>Paenibacillaceae</taxon>
        <taxon>Paenibacillus</taxon>
    </lineage>
</organism>
<keyword evidence="2" id="KW-0560">Oxidoreductase</keyword>
<dbReference type="EMBL" id="JAHZIJ010000002">
    <property type="protein sequence ID" value="MBW7473979.1"/>
    <property type="molecule type" value="Genomic_DNA"/>
</dbReference>
<accession>A0ABS7D2A1</accession>
<dbReference type="SUPFAM" id="SSF51735">
    <property type="entry name" value="NAD(P)-binding Rossmann-fold domains"/>
    <property type="match status" value="1"/>
</dbReference>
<dbReference type="PANTHER" id="PTHR48107">
    <property type="entry name" value="NADPH-DEPENDENT ALDEHYDE REDUCTASE-LIKE PROTEIN, CHLOROPLASTIC-RELATED"/>
    <property type="match status" value="1"/>
</dbReference>
<dbReference type="RefSeq" id="WP_219871233.1">
    <property type="nucleotide sequence ID" value="NZ_JAHZIJ010000002.1"/>
</dbReference>
<dbReference type="PROSITE" id="PS00061">
    <property type="entry name" value="ADH_SHORT"/>
    <property type="match status" value="1"/>
</dbReference>